<dbReference type="PIRSF" id="PIRSF037497">
    <property type="entry name" value="MreD_Clostridium/Treponema_prd"/>
    <property type="match status" value="1"/>
</dbReference>
<feature type="transmembrane region" description="Helical" evidence="8">
    <location>
        <begin position="68"/>
        <end position="86"/>
    </location>
</feature>
<dbReference type="Gene3D" id="1.10.1760.20">
    <property type="match status" value="1"/>
</dbReference>
<evidence type="ECO:0000256" key="3">
    <source>
        <dbReference type="ARBA" id="ARBA00022475"/>
    </source>
</evidence>
<dbReference type="OrthoDB" id="9796616at2"/>
<gene>
    <name evidence="9" type="ORF">cpu_01800</name>
</gene>
<evidence type="ECO:0000256" key="4">
    <source>
        <dbReference type="ARBA" id="ARBA00022692"/>
    </source>
</evidence>
<evidence type="ECO:0000256" key="5">
    <source>
        <dbReference type="ARBA" id="ARBA00022960"/>
    </source>
</evidence>
<evidence type="ECO:0000256" key="2">
    <source>
        <dbReference type="ARBA" id="ARBA00007776"/>
    </source>
</evidence>
<accession>A0A1L8CRX7</accession>
<dbReference type="STRING" id="870242.cpu_01800"/>
<feature type="transmembrane region" description="Helical" evidence="8">
    <location>
        <begin position="6"/>
        <end position="26"/>
    </location>
</feature>
<dbReference type="InterPro" id="IPR007227">
    <property type="entry name" value="Cell_shape_determining_MreD"/>
</dbReference>
<proteinExistence type="inferred from homology"/>
<reference evidence="10" key="1">
    <citation type="submission" date="2016-12" db="EMBL/GenBank/DDBJ databases">
        <title>Draft Genome Sequences od Carboxydothermus pertinax and islandicus, Hydrogenogenic Carboxydotrophic Bacteria.</title>
        <authorList>
            <person name="Fukuyama Y."/>
            <person name="Ohmae K."/>
            <person name="Yoneda Y."/>
            <person name="Yoshida T."/>
            <person name="Sako Y."/>
        </authorList>
    </citation>
    <scope>NUCLEOTIDE SEQUENCE [LARGE SCALE GENOMIC DNA]</scope>
    <source>
        <strain evidence="10">Ug1</strain>
    </source>
</reference>
<dbReference type="RefSeq" id="WP_075858116.1">
    <property type="nucleotide sequence ID" value="NZ_BDJK01000003.1"/>
</dbReference>
<dbReference type="EMBL" id="BDJK01000003">
    <property type="protein sequence ID" value="GAV21670.1"/>
    <property type="molecule type" value="Genomic_DNA"/>
</dbReference>
<feature type="transmembrane region" description="Helical" evidence="8">
    <location>
        <begin position="33"/>
        <end position="56"/>
    </location>
</feature>
<protein>
    <submittedName>
        <fullName evidence="9">Rod shape-determining protein MreD</fullName>
    </submittedName>
</protein>
<evidence type="ECO:0000313" key="10">
    <source>
        <dbReference type="Proteomes" id="UP000187485"/>
    </source>
</evidence>
<keyword evidence="4 8" id="KW-0812">Transmembrane</keyword>
<sequence length="161" mass="18336">MSNLRAVFYFLLFYLISETVFSRLAVNGIKPDLILILTVILSFLYGPPRGAFFGMLGGLVEDLYSGRFVGLNTLVKMITGFLAGVLEGKVYPENWWFPGVIVFVLTFIKDFFYVSFLNLLGIKISLVEAFTGMMPGEAVYNFLLTPFIYYLFYRTVRGKRP</sequence>
<organism evidence="9 10">
    <name type="scientific">Carboxydothermus pertinax</name>
    <dbReference type="NCBI Taxonomy" id="870242"/>
    <lineage>
        <taxon>Bacteria</taxon>
        <taxon>Bacillati</taxon>
        <taxon>Bacillota</taxon>
        <taxon>Clostridia</taxon>
        <taxon>Thermoanaerobacterales</taxon>
        <taxon>Thermoanaerobacteraceae</taxon>
        <taxon>Carboxydothermus</taxon>
    </lineage>
</organism>
<evidence type="ECO:0000313" key="9">
    <source>
        <dbReference type="EMBL" id="GAV21670.1"/>
    </source>
</evidence>
<evidence type="ECO:0000256" key="1">
    <source>
        <dbReference type="ARBA" id="ARBA00004651"/>
    </source>
</evidence>
<keyword evidence="6 8" id="KW-1133">Transmembrane helix</keyword>
<comment type="subcellular location">
    <subcellularLocation>
        <location evidence="1">Cell membrane</location>
        <topology evidence="1">Multi-pass membrane protein</topology>
    </subcellularLocation>
</comment>
<dbReference type="AlphaFoldDB" id="A0A1L8CRX7"/>
<keyword evidence="3" id="KW-1003">Cell membrane</keyword>
<dbReference type="Proteomes" id="UP000187485">
    <property type="component" value="Unassembled WGS sequence"/>
</dbReference>
<dbReference type="Pfam" id="PF04093">
    <property type="entry name" value="MreD"/>
    <property type="match status" value="1"/>
</dbReference>
<dbReference type="NCBIfam" id="TIGR03426">
    <property type="entry name" value="shape_MreD"/>
    <property type="match status" value="1"/>
</dbReference>
<feature type="transmembrane region" description="Helical" evidence="8">
    <location>
        <begin position="138"/>
        <end position="156"/>
    </location>
</feature>
<keyword evidence="10" id="KW-1185">Reference proteome</keyword>
<comment type="caution">
    <text evidence="9">The sequence shown here is derived from an EMBL/GenBank/DDBJ whole genome shotgun (WGS) entry which is preliminary data.</text>
</comment>
<comment type="similarity">
    <text evidence="2">Belongs to the MreD family.</text>
</comment>
<dbReference type="GO" id="GO:0008360">
    <property type="term" value="P:regulation of cell shape"/>
    <property type="evidence" value="ECO:0007669"/>
    <property type="project" value="UniProtKB-KW"/>
</dbReference>
<keyword evidence="7 8" id="KW-0472">Membrane</keyword>
<feature type="transmembrane region" description="Helical" evidence="8">
    <location>
        <begin position="95"/>
        <end position="118"/>
    </location>
</feature>
<keyword evidence="5" id="KW-0133">Cell shape</keyword>
<evidence type="ECO:0000256" key="6">
    <source>
        <dbReference type="ARBA" id="ARBA00022989"/>
    </source>
</evidence>
<evidence type="ECO:0000256" key="7">
    <source>
        <dbReference type="ARBA" id="ARBA00023136"/>
    </source>
</evidence>
<name>A0A1L8CRX7_9THEO</name>
<dbReference type="InterPro" id="IPR017225">
    <property type="entry name" value="Cell_shape_determin_MreD_prd"/>
</dbReference>
<dbReference type="GO" id="GO:0005886">
    <property type="term" value="C:plasma membrane"/>
    <property type="evidence" value="ECO:0007669"/>
    <property type="project" value="UniProtKB-SubCell"/>
</dbReference>
<evidence type="ECO:0000256" key="8">
    <source>
        <dbReference type="SAM" id="Phobius"/>
    </source>
</evidence>